<dbReference type="EMBL" id="JBHIRY010000001">
    <property type="protein sequence ID" value="MFB5759255.1"/>
    <property type="molecule type" value="Genomic_DNA"/>
</dbReference>
<proteinExistence type="predicted"/>
<dbReference type="Proteomes" id="UP001580430">
    <property type="component" value="Unassembled WGS sequence"/>
</dbReference>
<dbReference type="PANTHER" id="PTHR11373">
    <property type="entry name" value="DEOXYNUCLEOSIDE TRIPHOSPHATE TRIPHOSPHOHYDROLASE"/>
    <property type="match status" value="1"/>
</dbReference>
<dbReference type="RefSeq" id="WP_375518497.1">
    <property type="nucleotide sequence ID" value="NZ_JBHIRY010000001.1"/>
</dbReference>
<accession>A0ABV5BVE8</accession>
<feature type="domain" description="HD" evidence="1">
    <location>
        <begin position="58"/>
        <end position="134"/>
    </location>
</feature>
<keyword evidence="3" id="KW-1185">Reference proteome</keyword>
<evidence type="ECO:0000313" key="3">
    <source>
        <dbReference type="Proteomes" id="UP001580430"/>
    </source>
</evidence>
<reference evidence="2 3" key="1">
    <citation type="submission" date="2024-09" db="EMBL/GenBank/DDBJ databases">
        <title>Paenibacillus zeirhizospherea sp. nov., isolated from surface of the maize (Zea mays) roots in a horticulture field, Hungary.</title>
        <authorList>
            <person name="Marton D."/>
            <person name="Farkas M."/>
            <person name="Bedics A."/>
            <person name="Toth E."/>
            <person name="Tancsics A."/>
            <person name="Boka K."/>
            <person name="Marati G."/>
            <person name="Kriszt B."/>
            <person name="Cserhati M."/>
        </authorList>
    </citation>
    <scope>NUCLEOTIDE SEQUENCE [LARGE SCALE GENOMIC DNA]</scope>
    <source>
        <strain evidence="2 3">JCM 18446</strain>
    </source>
</reference>
<dbReference type="Gene3D" id="1.10.3210.10">
    <property type="entry name" value="Hypothetical protein af1432"/>
    <property type="match status" value="1"/>
</dbReference>
<name>A0ABV5BVE8_9BACL</name>
<dbReference type="Pfam" id="PF01966">
    <property type="entry name" value="HD"/>
    <property type="match status" value="1"/>
</dbReference>
<dbReference type="InterPro" id="IPR050135">
    <property type="entry name" value="dGTPase-like"/>
</dbReference>
<dbReference type="SUPFAM" id="SSF109604">
    <property type="entry name" value="HD-domain/PDEase-like"/>
    <property type="match status" value="1"/>
</dbReference>
<sequence>MNIHQSFDNNKIWEPLYREYVSAYPWEIDLFYSKPVRRLKHLHHFGSAALFSPIVHSRYEHTLGVWALTAKLMPDHPELRIASILHDVGHLPFSHAVEESLQLSHHNLTEELIFGKIIGTILRKYGFDPGTIIDLLNRNSALTSKTNYLGLDHLDSFMRDTFNAGKYNITPSELLSQIEIKNNYVNTNMESAMHLVDLIFAEHEIMFNPIFLAMDKILSLALGAMIRETSFSKTSFQSMVDYEVLYLLNHTSSSEVQKYVYLLNHPQLIQIDTQRLDCSIEIEARKTYKKEPLVDGRSFLEINEIAKRKFEDIDRITTRFFITI</sequence>
<evidence type="ECO:0000313" key="2">
    <source>
        <dbReference type="EMBL" id="MFB5759255.1"/>
    </source>
</evidence>
<gene>
    <name evidence="2" type="ORF">ACE5LO_02495</name>
</gene>
<dbReference type="CDD" id="cd00077">
    <property type="entry name" value="HDc"/>
    <property type="match status" value="1"/>
</dbReference>
<dbReference type="InterPro" id="IPR006674">
    <property type="entry name" value="HD_domain"/>
</dbReference>
<organism evidence="2 3">
    <name type="scientific">Paenibacillus medicaginis</name>
    <dbReference type="NCBI Taxonomy" id="1470560"/>
    <lineage>
        <taxon>Bacteria</taxon>
        <taxon>Bacillati</taxon>
        <taxon>Bacillota</taxon>
        <taxon>Bacilli</taxon>
        <taxon>Bacillales</taxon>
        <taxon>Paenibacillaceae</taxon>
        <taxon>Paenibacillus</taxon>
    </lineage>
</organism>
<dbReference type="PANTHER" id="PTHR11373:SF4">
    <property type="entry name" value="DEOXYNUCLEOSIDE TRIPHOSPHATE TRIPHOSPHOHYDROLASE SAMHD1"/>
    <property type="match status" value="1"/>
</dbReference>
<comment type="caution">
    <text evidence="2">The sequence shown here is derived from an EMBL/GenBank/DDBJ whole genome shotgun (WGS) entry which is preliminary data.</text>
</comment>
<protein>
    <submittedName>
        <fullName evidence="2">HD domain-containing protein</fullName>
    </submittedName>
</protein>
<dbReference type="InterPro" id="IPR003607">
    <property type="entry name" value="HD/PDEase_dom"/>
</dbReference>
<evidence type="ECO:0000259" key="1">
    <source>
        <dbReference type="Pfam" id="PF01966"/>
    </source>
</evidence>